<dbReference type="PANTHER" id="PTHR37305:SF1">
    <property type="entry name" value="MEMBRANE PROTEIN"/>
    <property type="match status" value="1"/>
</dbReference>
<dbReference type="Proteomes" id="UP000679992">
    <property type="component" value="Unassembled WGS sequence"/>
</dbReference>
<accession>A0ABQ4M9K7</accession>
<keyword evidence="1" id="KW-0812">Transmembrane</keyword>
<dbReference type="PANTHER" id="PTHR37305">
    <property type="entry name" value="INTEGRAL MEMBRANE PROTEIN-RELATED"/>
    <property type="match status" value="1"/>
</dbReference>
<feature type="transmembrane region" description="Helical" evidence="1">
    <location>
        <begin position="197"/>
        <end position="221"/>
    </location>
</feature>
<dbReference type="EMBL" id="BOSL01000004">
    <property type="protein sequence ID" value="GIP52683.1"/>
    <property type="molecule type" value="Genomic_DNA"/>
</dbReference>
<name>A0ABQ4M9K7_9BACL</name>
<comment type="caution">
    <text evidence="2">The sequence shown here is derived from an EMBL/GenBank/DDBJ whole genome shotgun (WGS) entry which is preliminary data.</text>
</comment>
<keyword evidence="1" id="KW-1133">Transmembrane helix</keyword>
<keyword evidence="1" id="KW-0472">Membrane</keyword>
<feature type="transmembrane region" description="Helical" evidence="1">
    <location>
        <begin position="147"/>
        <end position="167"/>
    </location>
</feature>
<keyword evidence="3" id="KW-1185">Reference proteome</keyword>
<dbReference type="Pfam" id="PF12730">
    <property type="entry name" value="ABC2_membrane_4"/>
    <property type="match status" value="1"/>
</dbReference>
<evidence type="ECO:0000256" key="1">
    <source>
        <dbReference type="SAM" id="Phobius"/>
    </source>
</evidence>
<proteinExistence type="predicted"/>
<feature type="transmembrane region" description="Helical" evidence="1">
    <location>
        <begin position="16"/>
        <end position="37"/>
    </location>
</feature>
<feature type="transmembrane region" description="Helical" evidence="1">
    <location>
        <begin position="49"/>
        <end position="76"/>
    </location>
</feature>
<protein>
    <recommendedName>
        <fullName evidence="4">ABC transporter permease</fullName>
    </recommendedName>
</protein>
<feature type="transmembrane region" description="Helical" evidence="1">
    <location>
        <begin position="97"/>
        <end position="127"/>
    </location>
</feature>
<sequence>MLNLMKLELKKNKIRGNIVGGFIATFLIMFFVIVLNYDTTEEIPFSDYNAIFAFINTFTSITFTIFASVLLAKYIIDEYKSGSITVLFMYPLERKKLLLAKIAVVFLFTFLFGIISRVVIFTGFYWYNQYAHFIPGTLGTELLLQQGVGVLVNSVMVSCISLASLYFGMRKHSVPATIVSAIIIGVILNSTSGTNGFTLNSIIIIPATFAVIGILVAYLAIRNVEVKDVT</sequence>
<evidence type="ECO:0008006" key="4">
    <source>
        <dbReference type="Google" id="ProtNLM"/>
    </source>
</evidence>
<dbReference type="RefSeq" id="WP_213654424.1">
    <property type="nucleotide sequence ID" value="NZ_BOSL01000004.1"/>
</dbReference>
<evidence type="ECO:0000313" key="2">
    <source>
        <dbReference type="EMBL" id="GIP52683.1"/>
    </source>
</evidence>
<evidence type="ECO:0000313" key="3">
    <source>
        <dbReference type="Proteomes" id="UP000679992"/>
    </source>
</evidence>
<organism evidence="2 3">
    <name type="scientific">Paenibacillus vini</name>
    <dbReference type="NCBI Taxonomy" id="1476024"/>
    <lineage>
        <taxon>Bacteria</taxon>
        <taxon>Bacillati</taxon>
        <taxon>Bacillota</taxon>
        <taxon>Bacilli</taxon>
        <taxon>Bacillales</taxon>
        <taxon>Paenibacillaceae</taxon>
        <taxon>Paenibacillus</taxon>
    </lineage>
</organism>
<feature type="transmembrane region" description="Helical" evidence="1">
    <location>
        <begin position="174"/>
        <end position="191"/>
    </location>
</feature>
<gene>
    <name evidence="2" type="primary">ycbO_1</name>
    <name evidence="2" type="ORF">J42TS3_17180</name>
</gene>
<reference evidence="2 3" key="1">
    <citation type="submission" date="2021-03" db="EMBL/GenBank/DDBJ databases">
        <title>Antimicrobial resistance genes in bacteria isolated from Japanese honey, and their potential for conferring macrolide and lincosamide resistance in the American foulbrood pathogen Paenibacillus larvae.</title>
        <authorList>
            <person name="Okamoto M."/>
            <person name="Kumagai M."/>
            <person name="Kanamori H."/>
            <person name="Takamatsu D."/>
        </authorList>
    </citation>
    <scope>NUCLEOTIDE SEQUENCE [LARGE SCALE GENOMIC DNA]</scope>
    <source>
        <strain evidence="2 3">J42TS3</strain>
    </source>
</reference>